<dbReference type="InterPro" id="IPR012061">
    <property type="entry name" value="Glu_synth_lsu_3"/>
</dbReference>
<dbReference type="PANTHER" id="PTHR39673">
    <property type="entry name" value="TUNGSTEN FORMYLMETHANOFURAN DEHYDROGENASE, SUBUNIT C (FWDC)"/>
    <property type="match status" value="1"/>
</dbReference>
<accession>A0A1F2WMK4</accession>
<organism evidence="2 3">
    <name type="scientific">Candidatus Solincola sediminis</name>
    <dbReference type="NCBI Taxonomy" id="1797199"/>
    <lineage>
        <taxon>Bacteria</taxon>
        <taxon>Bacillati</taxon>
        <taxon>Actinomycetota</taxon>
        <taxon>Candidatus Geothermincolia</taxon>
        <taxon>Candidatus Geothermincolales</taxon>
        <taxon>Candidatus Geothermincolaceae</taxon>
        <taxon>Candidatus Solincola</taxon>
    </lineage>
</organism>
<dbReference type="PIRSF" id="PIRSF006519">
    <property type="entry name" value="GOGAT_dom3"/>
    <property type="match status" value="1"/>
</dbReference>
<dbReference type="EMBL" id="MELK01000028">
    <property type="protein sequence ID" value="OFW58047.1"/>
    <property type="molecule type" value="Genomic_DNA"/>
</dbReference>
<dbReference type="InterPro" id="IPR002489">
    <property type="entry name" value="Glu_synth_asu_C"/>
</dbReference>
<feature type="domain" description="Glutamate synthase alpha subunit C-terminal" evidence="1">
    <location>
        <begin position="14"/>
        <end position="169"/>
    </location>
</feature>
<protein>
    <recommendedName>
        <fullName evidence="1">Glutamate synthase alpha subunit C-terminal domain-containing protein</fullName>
    </recommendedName>
</protein>
<dbReference type="GO" id="GO:0016491">
    <property type="term" value="F:oxidoreductase activity"/>
    <property type="evidence" value="ECO:0007669"/>
    <property type="project" value="InterPro"/>
</dbReference>
<name>A0A1F2WMK4_9ACTN</name>
<dbReference type="CDD" id="cd00981">
    <property type="entry name" value="arch_gltB"/>
    <property type="match status" value="1"/>
</dbReference>
<dbReference type="Proteomes" id="UP000177876">
    <property type="component" value="Unassembled WGS sequence"/>
</dbReference>
<dbReference type="STRING" id="1797197.A2Y75_12370"/>
<dbReference type="PANTHER" id="PTHR39673:SF5">
    <property type="entry name" value="TUNGSTEN-CONTAINING FORMYLMETHANOFURAN DEHYDROGENASE 2 SUBUNIT C"/>
    <property type="match status" value="1"/>
</dbReference>
<dbReference type="InterPro" id="IPR035710">
    <property type="entry name" value="Archaeal_gltB"/>
</dbReference>
<dbReference type="SUPFAM" id="SSF69336">
    <property type="entry name" value="Alpha subunit of glutamate synthase, C-terminal domain"/>
    <property type="match status" value="1"/>
</dbReference>
<evidence type="ECO:0000313" key="3">
    <source>
        <dbReference type="Proteomes" id="UP000177876"/>
    </source>
</evidence>
<dbReference type="Pfam" id="PF01493">
    <property type="entry name" value="GXGXG"/>
    <property type="match status" value="1"/>
</dbReference>
<dbReference type="AlphaFoldDB" id="A0A1F2WMK4"/>
<proteinExistence type="predicted"/>
<evidence type="ECO:0000313" key="2">
    <source>
        <dbReference type="EMBL" id="OFW58047.1"/>
    </source>
</evidence>
<dbReference type="InterPro" id="IPR036485">
    <property type="entry name" value="Glu_synth_asu_C_sf"/>
</dbReference>
<gene>
    <name evidence="2" type="ORF">A2Y75_12370</name>
</gene>
<sequence>MVKSVAAEGTKEIILENIYGQRYIGSGIRRPVSITIHGVPGNDLGAFMDGPKITVDRNAQDGVGNTMNNGEIVVHGRAGDIVAMGMRGGKIFIKNSVGYRAAIHMKEYGEHKPVLVIGDDAQDFLGEYMAGGIVIVLGLGLKGRDRHKANHIGTGMHGGLIFLHGGVEDYQLGKEAKIEPAVEEDLELIRPYIEEYVDYFGGDSEDIIYSGFSKLSPKSHRPFGGLYAY</sequence>
<dbReference type="Gene3D" id="2.160.20.60">
    <property type="entry name" value="Glutamate synthase, alpha subunit, C-terminal domain"/>
    <property type="match status" value="1"/>
</dbReference>
<comment type="caution">
    <text evidence="2">The sequence shown here is derived from an EMBL/GenBank/DDBJ whole genome shotgun (WGS) entry which is preliminary data.</text>
</comment>
<evidence type="ECO:0000259" key="1">
    <source>
        <dbReference type="Pfam" id="PF01493"/>
    </source>
</evidence>
<reference evidence="2 3" key="1">
    <citation type="journal article" date="2016" name="Nat. Commun.">
        <title>Thousands of microbial genomes shed light on interconnected biogeochemical processes in an aquifer system.</title>
        <authorList>
            <person name="Anantharaman K."/>
            <person name="Brown C.T."/>
            <person name="Hug L.A."/>
            <person name="Sharon I."/>
            <person name="Castelle C.J."/>
            <person name="Probst A.J."/>
            <person name="Thomas B.C."/>
            <person name="Singh A."/>
            <person name="Wilkins M.J."/>
            <person name="Karaoz U."/>
            <person name="Brodie E.L."/>
            <person name="Williams K.H."/>
            <person name="Hubbard S.S."/>
            <person name="Banfield J.F."/>
        </authorList>
    </citation>
    <scope>NUCLEOTIDE SEQUENCE [LARGE SCALE GENOMIC DNA]</scope>
</reference>